<dbReference type="RefSeq" id="WP_393010114.1">
    <property type="nucleotide sequence ID" value="NZ_JAZAQF010000006.1"/>
</dbReference>
<name>A0ABW7C870_9CYAN</name>
<organism evidence="1 2">
    <name type="scientific">Limnothrix redekei LRLZ20PSL1</name>
    <dbReference type="NCBI Taxonomy" id="3112953"/>
    <lineage>
        <taxon>Bacteria</taxon>
        <taxon>Bacillati</taxon>
        <taxon>Cyanobacteriota</taxon>
        <taxon>Cyanophyceae</taxon>
        <taxon>Pseudanabaenales</taxon>
        <taxon>Pseudanabaenaceae</taxon>
        <taxon>Limnothrix</taxon>
    </lineage>
</organism>
<gene>
    <name evidence="1" type="ORF">VPK24_01640</name>
</gene>
<keyword evidence="2" id="KW-1185">Reference proteome</keyword>
<sequence length="93" mass="10676">MKVIYLTHVIQFLLNLFAQAQDDVLLLKLSDGREFVLTSVERLQNSAEDLTTEVQQITQNPELMALLQERKTDRSRLSLADAYDRLGLEQPES</sequence>
<accession>A0ABW7C870</accession>
<comment type="caution">
    <text evidence="1">The sequence shown here is derived from an EMBL/GenBank/DDBJ whole genome shotgun (WGS) entry which is preliminary data.</text>
</comment>
<proteinExistence type="predicted"/>
<evidence type="ECO:0000313" key="2">
    <source>
        <dbReference type="Proteomes" id="UP001604335"/>
    </source>
</evidence>
<dbReference type="Proteomes" id="UP001604335">
    <property type="component" value="Unassembled WGS sequence"/>
</dbReference>
<protein>
    <recommendedName>
        <fullName evidence="3">Antitoxin</fullName>
    </recommendedName>
</protein>
<evidence type="ECO:0008006" key="3">
    <source>
        <dbReference type="Google" id="ProtNLM"/>
    </source>
</evidence>
<reference evidence="2" key="1">
    <citation type="journal article" date="2024" name="Algal Res.">
        <title>Biochemical, toxicological and genomic investigation of a high-biomass producing Limnothrix strain isolated from Italian shallow drinking water reservoir.</title>
        <authorList>
            <person name="Simonazzi M."/>
            <person name="Shishido T.K."/>
            <person name="Delbaje E."/>
            <person name="Wahlsten M."/>
            <person name="Fewer D.P."/>
            <person name="Sivonen K."/>
            <person name="Pezzolesi L."/>
            <person name="Pistocchi R."/>
        </authorList>
    </citation>
    <scope>NUCLEOTIDE SEQUENCE [LARGE SCALE GENOMIC DNA]</scope>
    <source>
        <strain evidence="2">LRLZ20PSL1</strain>
    </source>
</reference>
<evidence type="ECO:0000313" key="1">
    <source>
        <dbReference type="EMBL" id="MFG3816324.1"/>
    </source>
</evidence>
<dbReference type="EMBL" id="JAZAQF010000006">
    <property type="protein sequence ID" value="MFG3816324.1"/>
    <property type="molecule type" value="Genomic_DNA"/>
</dbReference>